<proteinExistence type="predicted"/>
<sequence length="144" mass="15723">MLWIFQFGENLNCGMPTPQTLLSVSGQDRTVGAAGPSLWNSPWHPGVPWEGTVLRLLVAPTGFPLDAKIQVCPFLMIRLRGDPRVPSLTPKSFSTLWDKSPLASDSGWPVSVTHCALEHPPSDRLSLRAPKRSVPTLSLRTSKG</sequence>
<reference evidence="2 3" key="1">
    <citation type="submission" date="2019-01" db="EMBL/GenBank/DDBJ databases">
        <authorList>
            <person name="Alioto T."/>
            <person name="Alioto T."/>
        </authorList>
    </citation>
    <scope>NUCLEOTIDE SEQUENCE [LARGE SCALE GENOMIC DNA]</scope>
</reference>
<feature type="compositionally biased region" description="Polar residues" evidence="1">
    <location>
        <begin position="135"/>
        <end position="144"/>
    </location>
</feature>
<evidence type="ECO:0000313" key="2">
    <source>
        <dbReference type="EMBL" id="VFV31054.1"/>
    </source>
</evidence>
<dbReference type="EMBL" id="CAAGRJ010015049">
    <property type="protein sequence ID" value="VFV31054.1"/>
    <property type="molecule type" value="Genomic_DNA"/>
</dbReference>
<feature type="region of interest" description="Disordered" evidence="1">
    <location>
        <begin position="123"/>
        <end position="144"/>
    </location>
</feature>
<protein>
    <submittedName>
        <fullName evidence="2">Uncharacterized protein</fullName>
    </submittedName>
</protein>
<dbReference type="AlphaFoldDB" id="A0A485NFM2"/>
<gene>
    <name evidence="2" type="ORF">LYPA_23C008276</name>
</gene>
<organism evidence="2 3">
    <name type="scientific">Lynx pardinus</name>
    <name type="common">Iberian lynx</name>
    <name type="synonym">Felis pardina</name>
    <dbReference type="NCBI Taxonomy" id="191816"/>
    <lineage>
        <taxon>Eukaryota</taxon>
        <taxon>Metazoa</taxon>
        <taxon>Chordata</taxon>
        <taxon>Craniata</taxon>
        <taxon>Vertebrata</taxon>
        <taxon>Euteleostomi</taxon>
        <taxon>Mammalia</taxon>
        <taxon>Eutheria</taxon>
        <taxon>Laurasiatheria</taxon>
        <taxon>Carnivora</taxon>
        <taxon>Feliformia</taxon>
        <taxon>Felidae</taxon>
        <taxon>Felinae</taxon>
        <taxon>Lynx</taxon>
    </lineage>
</organism>
<dbReference type="Proteomes" id="UP000386466">
    <property type="component" value="Unassembled WGS sequence"/>
</dbReference>
<name>A0A485NFM2_LYNPA</name>
<evidence type="ECO:0000313" key="3">
    <source>
        <dbReference type="Proteomes" id="UP000386466"/>
    </source>
</evidence>
<accession>A0A485NFM2</accession>
<keyword evidence="3" id="KW-1185">Reference proteome</keyword>
<evidence type="ECO:0000256" key="1">
    <source>
        <dbReference type="SAM" id="MobiDB-lite"/>
    </source>
</evidence>